<dbReference type="AlphaFoldDB" id="A0A4W6ELE5"/>
<dbReference type="GeneTree" id="ENSGT00940000156668"/>
<reference evidence="5" key="1">
    <citation type="submission" date="2015-09" db="EMBL/GenBank/DDBJ databases">
        <authorList>
            <person name="Sai Rama Sridatta P."/>
        </authorList>
    </citation>
    <scope>NUCLEOTIDE SEQUENCE [LARGE SCALE GENOMIC DNA]</scope>
</reference>
<name>A0A4W6ELE5_LATCA</name>
<dbReference type="InterPro" id="IPR048966">
    <property type="entry name" value="Aquarius_b-barrel"/>
</dbReference>
<protein>
    <submittedName>
        <fullName evidence="4">Aquarius intron-binding spliceosomal factor</fullName>
    </submittedName>
</protein>
<evidence type="ECO:0000313" key="4">
    <source>
        <dbReference type="Ensembl" id="ENSLCAP00010038294.1"/>
    </source>
</evidence>
<gene>
    <name evidence="4" type="primary">AQR</name>
</gene>
<proteinExistence type="predicted"/>
<evidence type="ECO:0000256" key="1">
    <source>
        <dbReference type="SAM" id="SignalP"/>
    </source>
</evidence>
<keyword evidence="5" id="KW-1185">Reference proteome</keyword>
<feature type="chain" id="PRO_5021279654" evidence="1">
    <location>
        <begin position="22"/>
        <end position="654"/>
    </location>
</feature>
<reference evidence="4" key="3">
    <citation type="submission" date="2025-09" db="UniProtKB">
        <authorList>
            <consortium name="Ensembl"/>
        </authorList>
    </citation>
    <scope>IDENTIFICATION</scope>
</reference>
<organism evidence="4 5">
    <name type="scientific">Lates calcarifer</name>
    <name type="common">Barramundi</name>
    <name type="synonym">Holocentrus calcarifer</name>
    <dbReference type="NCBI Taxonomy" id="8187"/>
    <lineage>
        <taxon>Eukaryota</taxon>
        <taxon>Metazoa</taxon>
        <taxon>Chordata</taxon>
        <taxon>Craniata</taxon>
        <taxon>Vertebrata</taxon>
        <taxon>Euteleostomi</taxon>
        <taxon>Actinopterygii</taxon>
        <taxon>Neopterygii</taxon>
        <taxon>Teleostei</taxon>
        <taxon>Neoteleostei</taxon>
        <taxon>Acanthomorphata</taxon>
        <taxon>Carangaria</taxon>
        <taxon>Carangaria incertae sedis</taxon>
        <taxon>Centropomidae</taxon>
        <taxon>Lates</taxon>
    </lineage>
</organism>
<accession>A0A4W6ELE5</accession>
<feature type="domain" description="RNA helicase aquarius beta-barrel" evidence="3">
    <location>
        <begin position="493"/>
        <end position="610"/>
    </location>
</feature>
<dbReference type="InterPro" id="IPR032174">
    <property type="entry name" value="Aquarius_N"/>
</dbReference>
<feature type="signal peptide" evidence="1">
    <location>
        <begin position="1"/>
        <end position="21"/>
    </location>
</feature>
<keyword evidence="1" id="KW-0732">Signal</keyword>
<evidence type="ECO:0000259" key="2">
    <source>
        <dbReference type="Pfam" id="PF16399"/>
    </source>
</evidence>
<dbReference type="Pfam" id="PF16399">
    <property type="entry name" value="Aquarius_N_1st"/>
    <property type="match status" value="1"/>
</dbReference>
<dbReference type="Pfam" id="PF21143">
    <property type="entry name" value="Aquarius_N_2nd"/>
    <property type="match status" value="1"/>
</dbReference>
<feature type="domain" description="RNA helicase aquarius N-terminal" evidence="2">
    <location>
        <begin position="23"/>
        <end position="414"/>
    </location>
</feature>
<dbReference type="Ensembl" id="ENSLCAT00010039204.1">
    <property type="protein sequence ID" value="ENSLCAP00010038294.1"/>
    <property type="gene ID" value="ENSLCAG00010017674.1"/>
</dbReference>
<dbReference type="Proteomes" id="UP000314980">
    <property type="component" value="Unassembled WGS sequence"/>
</dbReference>
<sequence length="654" mass="75949">TPSKLGLSMFMLPCLLPLISHFLFQLANKYWAPHAKNKLPFDTKVMEDVYEKEILKSKFAIRKIMLLEFSQYLENYLWVNYTPEVSSNAYLMSICCIVNEKFRENVPAWEVFKKEPNHFPFFFKCVMEAVLAGEEAGLTLKEQTVLLVFLDHCFNSLEVDLIREQVQQLISLPMWMCLIPSRLQHELKKVPKLQKFWNLIKKKFDKMDADAAEQAKKERVFLSSLIKKFLGVLVSIPPSETVSMDKVHYCERFIELMIDLEALLPTRRWFNTVLDDSHLVVSCHLSSLVKREKEGHLFCQLLDMLKFYTGFEISDQTGNALTEKEMTTLHYDRITSLYFCLSLIFPELHDFALSNVAAVDTRESLTKHFGHLSPNTLHQVASYLCLLPELPEGQDTTYEKEVLLELLVSRHERRISQIEQLNQMPLYPTEKIIWDENIVPTEYYSGEGCLALPKLNLQFLTLHDYLLRNFNLFRLESTYEIRQDIEDVVWRMKPWQSEYGGVVFGGWARMAQTITSFSIVEVAKPNIGESWPARVRADVTVNLNVQDHIKHEWEGLRKHDVCFLITVRPNLPYGTRFDRRQPFVEQTGLVYVRGCEVQGMLDDKGRVIEEGMLPCYSKCLPSPLSEHVSMHGGTFSPIRSHLFGLNMQRAGFSK</sequence>
<evidence type="ECO:0000313" key="5">
    <source>
        <dbReference type="Proteomes" id="UP000314980"/>
    </source>
</evidence>
<reference evidence="4" key="2">
    <citation type="submission" date="2025-08" db="UniProtKB">
        <authorList>
            <consortium name="Ensembl"/>
        </authorList>
    </citation>
    <scope>IDENTIFICATION</scope>
</reference>
<evidence type="ECO:0000259" key="3">
    <source>
        <dbReference type="Pfam" id="PF21143"/>
    </source>
</evidence>